<evidence type="ECO:0000256" key="2">
    <source>
        <dbReference type="SAM" id="Phobius"/>
    </source>
</evidence>
<evidence type="ECO:0000313" key="4">
    <source>
        <dbReference type="Proteomes" id="UP000823922"/>
    </source>
</evidence>
<dbReference type="Proteomes" id="UP000823922">
    <property type="component" value="Unassembled WGS sequence"/>
</dbReference>
<sequence>MPWCPKCRNEYVEGMTVCADCGCALVDSPEEFPRAGLEQGAQDKMQELVRFLTVNGVAGVRLEETELPEEKLVTVEEKELTRAERYKAVFLKEWAREHPQEREEGMEASPEEMTEAYETEPESGQQEGMDRMETKGLSGSAVYENASQKAESFRSGAWMLILVGAAGLILLALAIAGFLPVRLSGFSGVLSGLVMGVLFLAFLLSGISSLKTSRQLEGKAKKEAGLREELLAWCRDHLLAEEIDASIEELPESEEERYFKRTERIRSVIVRNFENLDEGWLEGFVDEIYTEYFDAPEEV</sequence>
<feature type="transmembrane region" description="Helical" evidence="2">
    <location>
        <begin position="157"/>
        <end position="179"/>
    </location>
</feature>
<protein>
    <submittedName>
        <fullName evidence="3">Uncharacterized protein</fullName>
    </submittedName>
</protein>
<keyword evidence="2" id="KW-0472">Membrane</keyword>
<comment type="caution">
    <text evidence="3">The sequence shown here is derived from an EMBL/GenBank/DDBJ whole genome shotgun (WGS) entry which is preliminary data.</text>
</comment>
<gene>
    <name evidence="3" type="ORF">H9926_04825</name>
</gene>
<feature type="region of interest" description="Disordered" evidence="1">
    <location>
        <begin position="98"/>
        <end position="130"/>
    </location>
</feature>
<keyword evidence="2" id="KW-1133">Transmembrane helix</keyword>
<evidence type="ECO:0000313" key="3">
    <source>
        <dbReference type="EMBL" id="HJC87323.1"/>
    </source>
</evidence>
<reference evidence="3" key="2">
    <citation type="submission" date="2021-04" db="EMBL/GenBank/DDBJ databases">
        <authorList>
            <person name="Gilroy R."/>
        </authorList>
    </citation>
    <scope>NUCLEOTIDE SEQUENCE</scope>
    <source>
        <strain evidence="3">ChiBcec1-1630</strain>
    </source>
</reference>
<organism evidence="3 4">
    <name type="scientific">Candidatus Eisenbergiella intestinigallinarum</name>
    <dbReference type="NCBI Taxonomy" id="2838549"/>
    <lineage>
        <taxon>Bacteria</taxon>
        <taxon>Bacillati</taxon>
        <taxon>Bacillota</taxon>
        <taxon>Clostridia</taxon>
        <taxon>Lachnospirales</taxon>
        <taxon>Lachnospiraceae</taxon>
        <taxon>Eisenbergiella</taxon>
    </lineage>
</organism>
<dbReference type="AlphaFoldDB" id="A0A9D2QJN3"/>
<feature type="transmembrane region" description="Helical" evidence="2">
    <location>
        <begin position="185"/>
        <end position="204"/>
    </location>
</feature>
<accession>A0A9D2QJN3</accession>
<evidence type="ECO:0000256" key="1">
    <source>
        <dbReference type="SAM" id="MobiDB-lite"/>
    </source>
</evidence>
<feature type="compositionally biased region" description="Acidic residues" evidence="1">
    <location>
        <begin position="106"/>
        <end position="121"/>
    </location>
</feature>
<keyword evidence="2" id="KW-0812">Transmembrane</keyword>
<dbReference type="EMBL" id="DWVS01000119">
    <property type="protein sequence ID" value="HJC87323.1"/>
    <property type="molecule type" value="Genomic_DNA"/>
</dbReference>
<reference evidence="3" key="1">
    <citation type="journal article" date="2021" name="PeerJ">
        <title>Extensive microbial diversity within the chicken gut microbiome revealed by metagenomics and culture.</title>
        <authorList>
            <person name="Gilroy R."/>
            <person name="Ravi A."/>
            <person name="Getino M."/>
            <person name="Pursley I."/>
            <person name="Horton D.L."/>
            <person name="Alikhan N.F."/>
            <person name="Baker D."/>
            <person name="Gharbi K."/>
            <person name="Hall N."/>
            <person name="Watson M."/>
            <person name="Adriaenssens E.M."/>
            <person name="Foster-Nyarko E."/>
            <person name="Jarju S."/>
            <person name="Secka A."/>
            <person name="Antonio M."/>
            <person name="Oren A."/>
            <person name="Chaudhuri R.R."/>
            <person name="La Ragione R."/>
            <person name="Hildebrand F."/>
            <person name="Pallen M.J."/>
        </authorList>
    </citation>
    <scope>NUCLEOTIDE SEQUENCE</scope>
    <source>
        <strain evidence="3">ChiBcec1-1630</strain>
    </source>
</reference>
<proteinExistence type="predicted"/>
<name>A0A9D2QJN3_9FIRM</name>